<proteinExistence type="predicted"/>
<accession>A0ACC2N6S0</accession>
<keyword evidence="2" id="KW-1185">Reference proteome</keyword>
<gene>
    <name evidence="1" type="ORF">QAD02_008434</name>
</gene>
<dbReference type="Proteomes" id="UP001239111">
    <property type="component" value="Chromosome 4"/>
</dbReference>
<name>A0ACC2N6S0_9HYME</name>
<evidence type="ECO:0000313" key="2">
    <source>
        <dbReference type="Proteomes" id="UP001239111"/>
    </source>
</evidence>
<comment type="caution">
    <text evidence="1">The sequence shown here is derived from an EMBL/GenBank/DDBJ whole genome shotgun (WGS) entry which is preliminary data.</text>
</comment>
<evidence type="ECO:0000313" key="1">
    <source>
        <dbReference type="EMBL" id="KAJ8666772.1"/>
    </source>
</evidence>
<sequence length="213" mass="23971">MNKSVNLYGVTEDKISSLGTVWIKFSIFKVKFHVLEDNFPIPHHDIFGARFSSGTDSVIDFGTDTTQIHDQKLRFKKGSMSSNNVHEIEIPTDENALLYVDIANFRLEVTEQYLVDAGSEGNVIKRKYVDQCSPIDTQRTVRLKDTGNDLFMTIGAVTLRIFDMLVEFQVVPDDLPIPAEGILGSAFLTQTKAIIKFKQKILQIGTKRVSVID</sequence>
<dbReference type="EMBL" id="CM056744">
    <property type="protein sequence ID" value="KAJ8666772.1"/>
    <property type="molecule type" value="Genomic_DNA"/>
</dbReference>
<reference evidence="1" key="1">
    <citation type="submission" date="2023-04" db="EMBL/GenBank/DDBJ databases">
        <title>A chromosome-level genome assembly of the parasitoid wasp Eretmocerus hayati.</title>
        <authorList>
            <person name="Zhong Y."/>
            <person name="Liu S."/>
            <person name="Liu Y."/>
        </authorList>
    </citation>
    <scope>NUCLEOTIDE SEQUENCE</scope>
    <source>
        <strain evidence="1">ZJU_SS_LIU_2023</strain>
    </source>
</reference>
<protein>
    <submittedName>
        <fullName evidence="1">Uncharacterized protein</fullName>
    </submittedName>
</protein>
<organism evidence="1 2">
    <name type="scientific">Eretmocerus hayati</name>
    <dbReference type="NCBI Taxonomy" id="131215"/>
    <lineage>
        <taxon>Eukaryota</taxon>
        <taxon>Metazoa</taxon>
        <taxon>Ecdysozoa</taxon>
        <taxon>Arthropoda</taxon>
        <taxon>Hexapoda</taxon>
        <taxon>Insecta</taxon>
        <taxon>Pterygota</taxon>
        <taxon>Neoptera</taxon>
        <taxon>Endopterygota</taxon>
        <taxon>Hymenoptera</taxon>
        <taxon>Apocrita</taxon>
        <taxon>Proctotrupomorpha</taxon>
        <taxon>Chalcidoidea</taxon>
        <taxon>Aphelinidae</taxon>
        <taxon>Aphelininae</taxon>
        <taxon>Eretmocerus</taxon>
    </lineage>
</organism>